<dbReference type="Proteomes" id="UP000091857">
    <property type="component" value="Chromosome 5"/>
</dbReference>
<name>A0ACB7HQ12_MANES</name>
<accession>A0ACB7HQ12</accession>
<proteinExistence type="predicted"/>
<sequence>MGKGPGLYADIGKKARDLLYKDYQGDHKFTFTTYTSTGVAITSTGVKKGELYLADVSSQLKNKNITTDVKVDTNSNLFTTITVDQPAPGLKTIFSFKVPDQRSGKVELQYQHEYAGISTSIGFTANPIVNFSGVVGNNAVAVGTDLSFDTATGNFTKLNAGLSYTNADLIASLTVNEKGDTLNASYYHTVSPLTNTAVGAELTHSFSSNENTLTIGTQHALDPLTTVKARVNNYGRASALIQHEWRPKSLFTISGEVDTRAIEKSAKIGLAVALKP</sequence>
<evidence type="ECO:0000313" key="2">
    <source>
        <dbReference type="Proteomes" id="UP000091857"/>
    </source>
</evidence>
<evidence type="ECO:0000313" key="1">
    <source>
        <dbReference type="EMBL" id="KAG8654054.1"/>
    </source>
</evidence>
<protein>
    <submittedName>
        <fullName evidence="1">Uncharacterized protein</fullName>
    </submittedName>
</protein>
<organism evidence="1 2">
    <name type="scientific">Manihot esculenta</name>
    <name type="common">Cassava</name>
    <name type="synonym">Jatropha manihot</name>
    <dbReference type="NCBI Taxonomy" id="3983"/>
    <lineage>
        <taxon>Eukaryota</taxon>
        <taxon>Viridiplantae</taxon>
        <taxon>Streptophyta</taxon>
        <taxon>Embryophyta</taxon>
        <taxon>Tracheophyta</taxon>
        <taxon>Spermatophyta</taxon>
        <taxon>Magnoliopsida</taxon>
        <taxon>eudicotyledons</taxon>
        <taxon>Gunneridae</taxon>
        <taxon>Pentapetalae</taxon>
        <taxon>rosids</taxon>
        <taxon>fabids</taxon>
        <taxon>Malpighiales</taxon>
        <taxon>Euphorbiaceae</taxon>
        <taxon>Crotonoideae</taxon>
        <taxon>Manihoteae</taxon>
        <taxon>Manihot</taxon>
    </lineage>
</organism>
<dbReference type="EMBL" id="CM004391">
    <property type="protein sequence ID" value="KAG8654054.1"/>
    <property type="molecule type" value="Genomic_DNA"/>
</dbReference>
<comment type="caution">
    <text evidence="1">The sequence shown here is derived from an EMBL/GenBank/DDBJ whole genome shotgun (WGS) entry which is preliminary data.</text>
</comment>
<gene>
    <name evidence="1" type="ORF">MANES_05G097001v8</name>
</gene>
<keyword evidence="2" id="KW-1185">Reference proteome</keyword>
<reference evidence="2" key="1">
    <citation type="journal article" date="2016" name="Nat. Biotechnol.">
        <title>Sequencing wild and cultivated cassava and related species reveals extensive interspecific hybridization and genetic diversity.</title>
        <authorList>
            <person name="Bredeson J.V."/>
            <person name="Lyons J.B."/>
            <person name="Prochnik S.E."/>
            <person name="Wu G.A."/>
            <person name="Ha C.M."/>
            <person name="Edsinger-Gonzales E."/>
            <person name="Grimwood J."/>
            <person name="Schmutz J."/>
            <person name="Rabbi I.Y."/>
            <person name="Egesi C."/>
            <person name="Nauluvula P."/>
            <person name="Lebot V."/>
            <person name="Ndunguru J."/>
            <person name="Mkamilo G."/>
            <person name="Bart R.S."/>
            <person name="Setter T.L."/>
            <person name="Gleadow R.M."/>
            <person name="Kulakow P."/>
            <person name="Ferguson M.E."/>
            <person name="Rounsley S."/>
            <person name="Rokhsar D.S."/>
        </authorList>
    </citation>
    <scope>NUCLEOTIDE SEQUENCE [LARGE SCALE GENOMIC DNA]</scope>
    <source>
        <strain evidence="2">cv. AM560-2</strain>
    </source>
</reference>